<comment type="caution">
    <text evidence="2">The sequence shown here is derived from an EMBL/GenBank/DDBJ whole genome shotgun (WGS) entry which is preliminary data.</text>
</comment>
<reference evidence="2" key="1">
    <citation type="submission" date="2023-03" db="EMBL/GenBank/DDBJ databases">
        <title>Massive genome expansion in bonnet fungi (Mycena s.s.) driven by repeated elements and novel gene families across ecological guilds.</title>
        <authorList>
            <consortium name="Lawrence Berkeley National Laboratory"/>
            <person name="Harder C.B."/>
            <person name="Miyauchi S."/>
            <person name="Viragh M."/>
            <person name="Kuo A."/>
            <person name="Thoen E."/>
            <person name="Andreopoulos B."/>
            <person name="Lu D."/>
            <person name="Skrede I."/>
            <person name="Drula E."/>
            <person name="Henrissat B."/>
            <person name="Morin E."/>
            <person name="Kohler A."/>
            <person name="Barry K."/>
            <person name="LaButti K."/>
            <person name="Morin E."/>
            <person name="Salamov A."/>
            <person name="Lipzen A."/>
            <person name="Mereny Z."/>
            <person name="Hegedus B."/>
            <person name="Baldrian P."/>
            <person name="Stursova M."/>
            <person name="Weitz H."/>
            <person name="Taylor A."/>
            <person name="Grigoriev I.V."/>
            <person name="Nagy L.G."/>
            <person name="Martin F."/>
            <person name="Kauserud H."/>
        </authorList>
    </citation>
    <scope>NUCLEOTIDE SEQUENCE</scope>
    <source>
        <strain evidence="2">CBHHK188m</strain>
    </source>
</reference>
<organism evidence="2 3">
    <name type="scientific">Mycena maculata</name>
    <dbReference type="NCBI Taxonomy" id="230809"/>
    <lineage>
        <taxon>Eukaryota</taxon>
        <taxon>Fungi</taxon>
        <taxon>Dikarya</taxon>
        <taxon>Basidiomycota</taxon>
        <taxon>Agaricomycotina</taxon>
        <taxon>Agaricomycetes</taxon>
        <taxon>Agaricomycetidae</taxon>
        <taxon>Agaricales</taxon>
        <taxon>Marasmiineae</taxon>
        <taxon>Mycenaceae</taxon>
        <taxon>Mycena</taxon>
    </lineage>
</organism>
<dbReference type="Proteomes" id="UP001215280">
    <property type="component" value="Unassembled WGS sequence"/>
</dbReference>
<keyword evidence="1" id="KW-0732">Signal</keyword>
<protein>
    <submittedName>
        <fullName evidence="2">Uncharacterized protein</fullName>
    </submittedName>
</protein>
<proteinExistence type="predicted"/>
<feature type="chain" id="PRO_5042023880" evidence="1">
    <location>
        <begin position="23"/>
        <end position="146"/>
    </location>
</feature>
<gene>
    <name evidence="2" type="ORF">DFH07DRAFT_50387</name>
</gene>
<accession>A0AAD7N188</accession>
<evidence type="ECO:0000313" key="3">
    <source>
        <dbReference type="Proteomes" id="UP001215280"/>
    </source>
</evidence>
<feature type="signal peptide" evidence="1">
    <location>
        <begin position="1"/>
        <end position="22"/>
    </location>
</feature>
<sequence>MQPARCHFWMRKVALWWHISRAFQILRSAFCSRICSTGSDVARSFSAAGINTWALTPLESQGVGLFSDMSNVRFWVHDAAQIHSRMLSDTREKAVESLECGQSLLSHADHIEQKKGIPPGLSRCRPFHHLWAQKTTMRTLSAERPG</sequence>
<name>A0AAD7N188_9AGAR</name>
<keyword evidence="3" id="KW-1185">Reference proteome</keyword>
<dbReference type="AlphaFoldDB" id="A0AAD7N188"/>
<evidence type="ECO:0000313" key="2">
    <source>
        <dbReference type="EMBL" id="KAJ7741986.1"/>
    </source>
</evidence>
<dbReference type="EMBL" id="JARJLG010000120">
    <property type="protein sequence ID" value="KAJ7741986.1"/>
    <property type="molecule type" value="Genomic_DNA"/>
</dbReference>
<evidence type="ECO:0000256" key="1">
    <source>
        <dbReference type="SAM" id="SignalP"/>
    </source>
</evidence>